<dbReference type="Proteomes" id="UP000030759">
    <property type="component" value="Unassembled WGS sequence"/>
</dbReference>
<evidence type="ECO:0000313" key="2">
    <source>
        <dbReference type="Proteomes" id="UP000030759"/>
    </source>
</evidence>
<reference evidence="2" key="1">
    <citation type="journal article" date="2013" name="Nat. Biotechnol.">
        <title>Chinese hamster genome sequenced from sorted chromosomes.</title>
        <authorList>
            <person name="Brinkrolf K."/>
            <person name="Rupp O."/>
            <person name="Laux H."/>
            <person name="Kollin F."/>
            <person name="Ernst W."/>
            <person name="Linke B."/>
            <person name="Kofler R."/>
            <person name="Romand S."/>
            <person name="Hesse F."/>
            <person name="Budach W.E."/>
            <person name="Galosy S."/>
            <person name="Muller D."/>
            <person name="Noll T."/>
            <person name="Wienberg J."/>
            <person name="Jostock T."/>
            <person name="Leonard M."/>
            <person name="Grillari J."/>
            <person name="Tauch A."/>
            <person name="Goesmann A."/>
            <person name="Helk B."/>
            <person name="Mott J.E."/>
            <person name="Puhler A."/>
            <person name="Borth N."/>
        </authorList>
    </citation>
    <scope>NUCLEOTIDE SEQUENCE [LARGE SCALE GENOMIC DNA]</scope>
    <source>
        <strain evidence="2">17A/GY</strain>
    </source>
</reference>
<dbReference type="EMBL" id="KE671154">
    <property type="protein sequence ID" value="ERE80532.1"/>
    <property type="molecule type" value="Genomic_DNA"/>
</dbReference>
<protein>
    <submittedName>
        <fullName evidence="1">Uncharacterized protein</fullName>
    </submittedName>
</protein>
<evidence type="ECO:0000313" key="1">
    <source>
        <dbReference type="EMBL" id="ERE80532.1"/>
    </source>
</evidence>
<proteinExistence type="predicted"/>
<name>A0A061IEK5_CRIGR</name>
<accession>A0A061IEK5</accession>
<sequence>MYELPDNAGQIETRAVLHTLSISQVKIATEKAEEARVLKNLPEMTMGSLWSMRISERCLLKDIGKLYLLEGSVVISRAVQRTLQVHRWEDLSSNSEHPPAPLRT</sequence>
<dbReference type="AlphaFoldDB" id="A0A061IEK5"/>
<gene>
    <name evidence="1" type="ORF">H671_3g8787</name>
</gene>
<organism evidence="1 2">
    <name type="scientific">Cricetulus griseus</name>
    <name type="common">Chinese hamster</name>
    <name type="synonym">Cricetulus barabensis griseus</name>
    <dbReference type="NCBI Taxonomy" id="10029"/>
    <lineage>
        <taxon>Eukaryota</taxon>
        <taxon>Metazoa</taxon>
        <taxon>Chordata</taxon>
        <taxon>Craniata</taxon>
        <taxon>Vertebrata</taxon>
        <taxon>Euteleostomi</taxon>
        <taxon>Mammalia</taxon>
        <taxon>Eutheria</taxon>
        <taxon>Euarchontoglires</taxon>
        <taxon>Glires</taxon>
        <taxon>Rodentia</taxon>
        <taxon>Myomorpha</taxon>
        <taxon>Muroidea</taxon>
        <taxon>Cricetidae</taxon>
        <taxon>Cricetinae</taxon>
        <taxon>Cricetulus</taxon>
    </lineage>
</organism>